<name>A0ABN9C9Y8_9NEOB</name>
<evidence type="ECO:0000313" key="4">
    <source>
        <dbReference type="Proteomes" id="UP001162483"/>
    </source>
</evidence>
<sequence length="282" mass="33011">VLIHNLENSTIQKQRKELQLLIVELKDRDKELNDIVSLQQRQLLAWENDRQKILTLEQKCARLESNLHKRNNIIKSLTKRIKVLEDQHQDRRTNLENTQQQLQEISLIATEANNHCQDLEGKNRRLSESVLKLSGQVGQLQAQEEELSTLLKLKDKDIIEATEHIGEFTSRFKDLEAELRKTRLRETTRMRETQDLAPKLKGLKTEVYKLKDDLSQKTVENNEQREEVIRLKQESAYLQAELVFAAEREKRKDQLLQLAKIKTRPNRHRAAKPAADLHEAAT</sequence>
<evidence type="ECO:0000313" key="3">
    <source>
        <dbReference type="EMBL" id="CAI9556096.1"/>
    </source>
</evidence>
<proteinExistence type="predicted"/>
<keyword evidence="1" id="KW-0175">Coiled coil</keyword>
<keyword evidence="4" id="KW-1185">Reference proteome</keyword>
<protein>
    <recommendedName>
        <fullName evidence="5">Coiled-coil domain-containing protein 62</fullName>
    </recommendedName>
</protein>
<feature type="non-terminal residue" evidence="3">
    <location>
        <position position="1"/>
    </location>
</feature>
<feature type="region of interest" description="Disordered" evidence="2">
    <location>
        <begin position="260"/>
        <end position="282"/>
    </location>
</feature>
<dbReference type="EMBL" id="CATNWA010008436">
    <property type="protein sequence ID" value="CAI9556096.1"/>
    <property type="molecule type" value="Genomic_DNA"/>
</dbReference>
<feature type="compositionally biased region" description="Basic residues" evidence="2">
    <location>
        <begin position="261"/>
        <end position="271"/>
    </location>
</feature>
<organism evidence="3 4">
    <name type="scientific">Staurois parvus</name>
    <dbReference type="NCBI Taxonomy" id="386267"/>
    <lineage>
        <taxon>Eukaryota</taxon>
        <taxon>Metazoa</taxon>
        <taxon>Chordata</taxon>
        <taxon>Craniata</taxon>
        <taxon>Vertebrata</taxon>
        <taxon>Euteleostomi</taxon>
        <taxon>Amphibia</taxon>
        <taxon>Batrachia</taxon>
        <taxon>Anura</taxon>
        <taxon>Neobatrachia</taxon>
        <taxon>Ranoidea</taxon>
        <taxon>Ranidae</taxon>
        <taxon>Staurois</taxon>
    </lineage>
</organism>
<gene>
    <name evidence="3" type="ORF">SPARVUS_LOCUS4509745</name>
</gene>
<accession>A0ABN9C9Y8</accession>
<feature type="coiled-coil region" evidence="1">
    <location>
        <begin position="214"/>
        <end position="241"/>
    </location>
</feature>
<dbReference type="SUPFAM" id="SSF57997">
    <property type="entry name" value="Tropomyosin"/>
    <property type="match status" value="1"/>
</dbReference>
<comment type="caution">
    <text evidence="3">The sequence shown here is derived from an EMBL/GenBank/DDBJ whole genome shotgun (WGS) entry which is preliminary data.</text>
</comment>
<evidence type="ECO:0000256" key="2">
    <source>
        <dbReference type="SAM" id="MobiDB-lite"/>
    </source>
</evidence>
<dbReference type="Proteomes" id="UP001162483">
    <property type="component" value="Unassembled WGS sequence"/>
</dbReference>
<feature type="coiled-coil region" evidence="1">
    <location>
        <begin position="67"/>
        <end position="129"/>
    </location>
</feature>
<evidence type="ECO:0000256" key="1">
    <source>
        <dbReference type="SAM" id="Coils"/>
    </source>
</evidence>
<reference evidence="3" key="1">
    <citation type="submission" date="2023-05" db="EMBL/GenBank/DDBJ databases">
        <authorList>
            <person name="Stuckert A."/>
        </authorList>
    </citation>
    <scope>NUCLEOTIDE SEQUENCE</scope>
</reference>
<evidence type="ECO:0008006" key="5">
    <source>
        <dbReference type="Google" id="ProtNLM"/>
    </source>
</evidence>